<dbReference type="RefSeq" id="XP_060412135.1">
    <property type="nucleotide sequence ID" value="XM_060561325.1"/>
</dbReference>
<dbReference type="EMBL" id="JAHLJV010000048">
    <property type="protein sequence ID" value="KAK1585082.1"/>
    <property type="molecule type" value="Genomic_DNA"/>
</dbReference>
<reference evidence="1" key="1">
    <citation type="submission" date="2021-06" db="EMBL/GenBank/DDBJ databases">
        <title>Comparative genomics, transcriptomics and evolutionary studies reveal genomic signatures of adaptation to plant cell wall in hemibiotrophic fungi.</title>
        <authorList>
            <consortium name="DOE Joint Genome Institute"/>
            <person name="Baroncelli R."/>
            <person name="Diaz J.F."/>
            <person name="Benocci T."/>
            <person name="Peng M."/>
            <person name="Battaglia E."/>
            <person name="Haridas S."/>
            <person name="Andreopoulos W."/>
            <person name="Labutti K."/>
            <person name="Pangilinan J."/>
            <person name="Floch G.L."/>
            <person name="Makela M.R."/>
            <person name="Henrissat B."/>
            <person name="Grigoriev I.V."/>
            <person name="Crouch J.A."/>
            <person name="De Vries R.P."/>
            <person name="Sukno S.A."/>
            <person name="Thon M.R."/>
        </authorList>
    </citation>
    <scope>NUCLEOTIDE SEQUENCE</scope>
    <source>
        <strain evidence="1">CBS 125086</strain>
    </source>
</reference>
<name>A0AAD8V2P5_9PEZI</name>
<evidence type="ECO:0000313" key="1">
    <source>
        <dbReference type="EMBL" id="KAK1585082.1"/>
    </source>
</evidence>
<gene>
    <name evidence="1" type="ORF">LY79DRAFT_591768</name>
</gene>
<comment type="caution">
    <text evidence="1">The sequence shown here is derived from an EMBL/GenBank/DDBJ whole genome shotgun (WGS) entry which is preliminary data.</text>
</comment>
<dbReference type="GeneID" id="85445565"/>
<dbReference type="AlphaFoldDB" id="A0AAD8V2P5"/>
<accession>A0AAD8V2P5</accession>
<keyword evidence="2" id="KW-1185">Reference proteome</keyword>
<protein>
    <submittedName>
        <fullName evidence="1">Uncharacterized protein</fullName>
    </submittedName>
</protein>
<sequence length="109" mass="13041">MDRMHFVEEEAEDSLALEAEFDTIVQEVLDPHYIKWSMKKLQRRIKDLQNQRFRNRTGLNLWYEKRASEWIANEMSSYETQIGHGTRRKEVACHRVSNEEEHGVVITGY</sequence>
<evidence type="ECO:0000313" key="2">
    <source>
        <dbReference type="Proteomes" id="UP001230504"/>
    </source>
</evidence>
<dbReference type="Proteomes" id="UP001230504">
    <property type="component" value="Unassembled WGS sequence"/>
</dbReference>
<proteinExistence type="predicted"/>
<organism evidence="1 2">
    <name type="scientific">Colletotrichum navitas</name>
    <dbReference type="NCBI Taxonomy" id="681940"/>
    <lineage>
        <taxon>Eukaryota</taxon>
        <taxon>Fungi</taxon>
        <taxon>Dikarya</taxon>
        <taxon>Ascomycota</taxon>
        <taxon>Pezizomycotina</taxon>
        <taxon>Sordariomycetes</taxon>
        <taxon>Hypocreomycetidae</taxon>
        <taxon>Glomerellales</taxon>
        <taxon>Glomerellaceae</taxon>
        <taxon>Colletotrichum</taxon>
        <taxon>Colletotrichum graminicola species complex</taxon>
    </lineage>
</organism>